<gene>
    <name evidence="2" type="ORF">CRI78_24845</name>
</gene>
<dbReference type="Gene3D" id="3.10.290.30">
    <property type="entry name" value="MM3350-like"/>
    <property type="match status" value="1"/>
</dbReference>
<dbReference type="InterPro" id="IPR024047">
    <property type="entry name" value="MM3350-like_sf"/>
</dbReference>
<dbReference type="PANTHER" id="PTHR41878">
    <property type="entry name" value="LEXA REPRESSOR-RELATED"/>
    <property type="match status" value="1"/>
</dbReference>
<proteinExistence type="predicted"/>
<feature type="domain" description="Plasmid pRiA4b Orf3-like" evidence="1">
    <location>
        <begin position="53"/>
        <end position="192"/>
    </location>
</feature>
<evidence type="ECO:0000259" key="1">
    <source>
        <dbReference type="Pfam" id="PF07929"/>
    </source>
</evidence>
<dbReference type="PANTHER" id="PTHR41878:SF1">
    <property type="entry name" value="TNPR PROTEIN"/>
    <property type="match status" value="1"/>
</dbReference>
<dbReference type="AlphaFoldDB" id="A0A2A7NMV4"/>
<comment type="caution">
    <text evidence="2">The sequence shown here is derived from an EMBL/GenBank/DDBJ whole genome shotgun (WGS) entry which is preliminary data.</text>
</comment>
<dbReference type="EMBL" id="PDCR01000043">
    <property type="protein sequence ID" value="PEG51761.1"/>
    <property type="molecule type" value="Genomic_DNA"/>
</dbReference>
<organism evidence="2 3">
    <name type="scientific">Mycolicibacterium diernhoferi</name>
    <dbReference type="NCBI Taxonomy" id="1801"/>
    <lineage>
        <taxon>Bacteria</taxon>
        <taxon>Bacillati</taxon>
        <taxon>Actinomycetota</taxon>
        <taxon>Actinomycetes</taxon>
        <taxon>Mycobacteriales</taxon>
        <taxon>Mycobacteriaceae</taxon>
        <taxon>Mycolicibacterium</taxon>
    </lineage>
</organism>
<keyword evidence="3" id="KW-1185">Reference proteome</keyword>
<accession>A0A2A7NMV4</accession>
<dbReference type="SUPFAM" id="SSF159941">
    <property type="entry name" value="MM3350-like"/>
    <property type="match status" value="1"/>
</dbReference>
<dbReference type="Proteomes" id="UP000220340">
    <property type="component" value="Unassembled WGS sequence"/>
</dbReference>
<evidence type="ECO:0000313" key="3">
    <source>
        <dbReference type="Proteomes" id="UP000220340"/>
    </source>
</evidence>
<dbReference type="InterPro" id="IPR012912">
    <property type="entry name" value="Plasmid_pRiA4b_Orf3-like"/>
</dbReference>
<dbReference type="OrthoDB" id="9816539at2"/>
<sequence>MAHRVPTGAGRRARYLSRAASGSRDLGGLQVECAVGSGVRAGVAGRDDKLTAIYRVRVDLDGATPPIWRRLDLRADLPLDVVHLVVQAAFEWENRHLYRFATGGGPFDDGSQRYLCDEDIAEGEDQGAPASQTPLNAALHRPGDRLAYVYDYGDFWELTFTLEQVTTALDDSPAAAVIDGQRAAPPEDSRGFVDTPSPDTVFEVDEINDALRSPLFVALTVGVDSRLVALLSRLPNGLGSISVARLGSAPTTVGDADLRANLAPVRWFLNRAADGGIPLTSAGYLKPADVTAASETVPEMADWIGKNNREVNCLPLLAFRQSLQTMGLLRKYKGSLVLTKAGAAAQRDPVVLLQHLASRLVPSDPHTFECHATLLFLAQAGGSEDSWVRIGEIAEALTDLGWRTADGRGVETYEIARLAVGGVLRNICNRPRKFAEHNWVSPAAAALARAALRPKRPRR</sequence>
<reference evidence="2 3" key="1">
    <citation type="submission" date="2017-10" db="EMBL/GenBank/DDBJ databases">
        <title>The new phylogeny of genus Mycobacterium.</title>
        <authorList>
            <person name="Tortoli E."/>
            <person name="Trovato A."/>
            <person name="Cirillo D.M."/>
        </authorList>
    </citation>
    <scope>NUCLEOTIDE SEQUENCE [LARGE SCALE GENOMIC DNA]</scope>
    <source>
        <strain evidence="2 3">IP141170001</strain>
    </source>
</reference>
<evidence type="ECO:0000313" key="2">
    <source>
        <dbReference type="EMBL" id="PEG51761.1"/>
    </source>
</evidence>
<dbReference type="Pfam" id="PF07929">
    <property type="entry name" value="PRiA4_ORF3"/>
    <property type="match status" value="1"/>
</dbReference>
<protein>
    <recommendedName>
        <fullName evidence="1">Plasmid pRiA4b Orf3-like domain-containing protein</fullName>
    </recommendedName>
</protein>
<name>A0A2A7NMV4_9MYCO</name>